<gene>
    <name evidence="11" type="ORF">GCM10023156_36360</name>
</gene>
<dbReference type="PROSITE" id="PS00075">
    <property type="entry name" value="DHFR_1"/>
    <property type="match status" value="1"/>
</dbReference>
<evidence type="ECO:0000256" key="9">
    <source>
        <dbReference type="SAM" id="MobiDB-lite"/>
    </source>
</evidence>
<evidence type="ECO:0000256" key="4">
    <source>
        <dbReference type="ARBA" id="ARBA00022563"/>
    </source>
</evidence>
<dbReference type="Gene3D" id="3.40.430.10">
    <property type="entry name" value="Dihydrofolate Reductase, subunit A"/>
    <property type="match status" value="1"/>
</dbReference>
<sequence>MSSAGVRTDDAVAAKQRTDRSRVIALVAMTPTGVIGKDGDMPWRLRSDLMRFKQLTMGGTLIMGRRTYDSIGRPLPGRRTIVVTRNADWKCEGVCRAENPEQAVQMARQAPASQSSPTSQQESSADSDTSSKNRGIYVVGGAEIYRQLLPCCDEVWLTRVWSSVCGDTTLSIELSKFRQIEQTRVIASSKNSVPTEFIRMVRENS</sequence>
<name>A0ABP8N2B1_9BACT</name>
<dbReference type="PRINTS" id="PR00070">
    <property type="entry name" value="DHFR"/>
</dbReference>
<evidence type="ECO:0000256" key="2">
    <source>
        <dbReference type="ARBA" id="ARBA00009539"/>
    </source>
</evidence>
<dbReference type="Proteomes" id="UP001500840">
    <property type="component" value="Unassembled WGS sequence"/>
</dbReference>
<keyword evidence="5" id="KW-0521">NADP</keyword>
<dbReference type="InterPro" id="IPR001796">
    <property type="entry name" value="DHFR_dom"/>
</dbReference>
<protein>
    <recommendedName>
        <fullName evidence="3">dihydrofolate reductase</fullName>
        <ecNumber evidence="3">1.5.1.3</ecNumber>
    </recommendedName>
</protein>
<dbReference type="InterPro" id="IPR024072">
    <property type="entry name" value="DHFR-like_dom_sf"/>
</dbReference>
<evidence type="ECO:0000256" key="8">
    <source>
        <dbReference type="RuleBase" id="RU004474"/>
    </source>
</evidence>
<dbReference type="SUPFAM" id="SSF53597">
    <property type="entry name" value="Dihydrofolate reductase-like"/>
    <property type="match status" value="1"/>
</dbReference>
<dbReference type="Pfam" id="PF00186">
    <property type="entry name" value="DHFR_1"/>
    <property type="match status" value="1"/>
</dbReference>
<keyword evidence="12" id="KW-1185">Reference proteome</keyword>
<organism evidence="11 12">
    <name type="scientific">Novipirellula rosea</name>
    <dbReference type="NCBI Taxonomy" id="1031540"/>
    <lineage>
        <taxon>Bacteria</taxon>
        <taxon>Pseudomonadati</taxon>
        <taxon>Planctomycetota</taxon>
        <taxon>Planctomycetia</taxon>
        <taxon>Pirellulales</taxon>
        <taxon>Pirellulaceae</taxon>
        <taxon>Novipirellula</taxon>
    </lineage>
</organism>
<keyword evidence="6" id="KW-0560">Oxidoreductase</keyword>
<keyword evidence="4" id="KW-0554">One-carbon metabolism</keyword>
<evidence type="ECO:0000313" key="12">
    <source>
        <dbReference type="Proteomes" id="UP001500840"/>
    </source>
</evidence>
<feature type="region of interest" description="Disordered" evidence="9">
    <location>
        <begin position="103"/>
        <end position="132"/>
    </location>
</feature>
<dbReference type="PANTHER" id="PTHR48069">
    <property type="entry name" value="DIHYDROFOLATE REDUCTASE"/>
    <property type="match status" value="1"/>
</dbReference>
<feature type="domain" description="DHFR" evidence="10">
    <location>
        <begin position="22"/>
        <end position="202"/>
    </location>
</feature>
<dbReference type="PANTHER" id="PTHR48069:SF3">
    <property type="entry name" value="DIHYDROFOLATE REDUCTASE"/>
    <property type="match status" value="1"/>
</dbReference>
<evidence type="ECO:0000256" key="3">
    <source>
        <dbReference type="ARBA" id="ARBA00012856"/>
    </source>
</evidence>
<dbReference type="PROSITE" id="PS51330">
    <property type="entry name" value="DHFR_2"/>
    <property type="match status" value="1"/>
</dbReference>
<comment type="caution">
    <text evidence="11">The sequence shown here is derived from an EMBL/GenBank/DDBJ whole genome shotgun (WGS) entry which is preliminary data.</text>
</comment>
<evidence type="ECO:0000256" key="7">
    <source>
        <dbReference type="ARBA" id="ARBA00025067"/>
    </source>
</evidence>
<comment type="function">
    <text evidence="7">Key enzyme in folate metabolism. Catalyzes an essential reaction for de novo glycine and purine synthesis, and for DNA precursor synthesis.</text>
</comment>
<evidence type="ECO:0000256" key="1">
    <source>
        <dbReference type="ARBA" id="ARBA00004903"/>
    </source>
</evidence>
<reference evidence="12" key="1">
    <citation type="journal article" date="2019" name="Int. J. Syst. Evol. Microbiol.">
        <title>The Global Catalogue of Microorganisms (GCM) 10K type strain sequencing project: providing services to taxonomists for standard genome sequencing and annotation.</title>
        <authorList>
            <consortium name="The Broad Institute Genomics Platform"/>
            <consortium name="The Broad Institute Genome Sequencing Center for Infectious Disease"/>
            <person name="Wu L."/>
            <person name="Ma J."/>
        </authorList>
    </citation>
    <scope>NUCLEOTIDE SEQUENCE [LARGE SCALE GENOMIC DNA]</scope>
    <source>
        <strain evidence="12">JCM 17759</strain>
    </source>
</reference>
<dbReference type="PIRSF" id="PIRSF000194">
    <property type="entry name" value="DHFR"/>
    <property type="match status" value="1"/>
</dbReference>
<feature type="compositionally biased region" description="Low complexity" evidence="9">
    <location>
        <begin position="107"/>
        <end position="127"/>
    </location>
</feature>
<comment type="similarity">
    <text evidence="2 8">Belongs to the dihydrofolate reductase family.</text>
</comment>
<evidence type="ECO:0000313" key="11">
    <source>
        <dbReference type="EMBL" id="GAA4458347.1"/>
    </source>
</evidence>
<evidence type="ECO:0000256" key="6">
    <source>
        <dbReference type="ARBA" id="ARBA00023002"/>
    </source>
</evidence>
<dbReference type="InterPro" id="IPR017925">
    <property type="entry name" value="DHFR_CS"/>
</dbReference>
<proteinExistence type="inferred from homology"/>
<evidence type="ECO:0000256" key="5">
    <source>
        <dbReference type="ARBA" id="ARBA00022857"/>
    </source>
</evidence>
<evidence type="ECO:0000259" key="10">
    <source>
        <dbReference type="PROSITE" id="PS51330"/>
    </source>
</evidence>
<dbReference type="EC" id="1.5.1.3" evidence="3"/>
<accession>A0ABP8N2B1</accession>
<dbReference type="CDD" id="cd00209">
    <property type="entry name" value="DHFR"/>
    <property type="match status" value="1"/>
</dbReference>
<comment type="pathway">
    <text evidence="1">Cofactor biosynthesis; tetrahydrofolate biosynthesis; 5,6,7,8-tetrahydrofolate from 7,8-dihydrofolate: step 1/1.</text>
</comment>
<dbReference type="EMBL" id="BAABGA010000046">
    <property type="protein sequence ID" value="GAA4458347.1"/>
    <property type="molecule type" value="Genomic_DNA"/>
</dbReference>
<dbReference type="InterPro" id="IPR012259">
    <property type="entry name" value="DHFR"/>
</dbReference>